<comment type="caution">
    <text evidence="1">The sequence shown here is derived from an EMBL/GenBank/DDBJ whole genome shotgun (WGS) entry which is preliminary data.</text>
</comment>
<protein>
    <recommendedName>
        <fullName evidence="3">Pentatricopeptide repeat-containing protein</fullName>
    </recommendedName>
</protein>
<gene>
    <name evidence="1" type="ORF">POTOM_013174</name>
</gene>
<sequence>MVTVANLEGDRPETVAVAVKEKMHDGNSIVSRDEAIKFEKLTSSKIYENMRRWDDSVKMRQCGVSKTPGCSWIDIGDRVHEFHAGDSLHHYSVNIYQLLNEKMKREGYISNIDCIWSWKS</sequence>
<dbReference type="AlphaFoldDB" id="A0A8X8D763"/>
<organism evidence="1 2">
    <name type="scientific">Populus tomentosa</name>
    <name type="common">Chinese white poplar</name>
    <dbReference type="NCBI Taxonomy" id="118781"/>
    <lineage>
        <taxon>Eukaryota</taxon>
        <taxon>Viridiplantae</taxon>
        <taxon>Streptophyta</taxon>
        <taxon>Embryophyta</taxon>
        <taxon>Tracheophyta</taxon>
        <taxon>Spermatophyta</taxon>
        <taxon>Magnoliopsida</taxon>
        <taxon>eudicotyledons</taxon>
        <taxon>Gunneridae</taxon>
        <taxon>Pentapetalae</taxon>
        <taxon>rosids</taxon>
        <taxon>fabids</taxon>
        <taxon>Malpighiales</taxon>
        <taxon>Salicaceae</taxon>
        <taxon>Saliceae</taxon>
        <taxon>Populus</taxon>
    </lineage>
</organism>
<accession>A0A8X8D763</accession>
<name>A0A8X8D763_POPTO</name>
<evidence type="ECO:0000313" key="1">
    <source>
        <dbReference type="EMBL" id="KAG6780320.1"/>
    </source>
</evidence>
<evidence type="ECO:0000313" key="2">
    <source>
        <dbReference type="Proteomes" id="UP000886885"/>
    </source>
</evidence>
<dbReference type="Proteomes" id="UP000886885">
    <property type="component" value="Chromosome 3D"/>
</dbReference>
<evidence type="ECO:0008006" key="3">
    <source>
        <dbReference type="Google" id="ProtNLM"/>
    </source>
</evidence>
<dbReference type="OrthoDB" id="185373at2759"/>
<reference evidence="1" key="1">
    <citation type="journal article" date="2020" name="bioRxiv">
        <title>Hybrid origin of Populus tomentosa Carr. identified through genome sequencing and phylogenomic analysis.</title>
        <authorList>
            <person name="An X."/>
            <person name="Gao K."/>
            <person name="Chen Z."/>
            <person name="Li J."/>
            <person name="Yang X."/>
            <person name="Yang X."/>
            <person name="Zhou J."/>
            <person name="Guo T."/>
            <person name="Zhao T."/>
            <person name="Huang S."/>
            <person name="Miao D."/>
            <person name="Khan W.U."/>
            <person name="Rao P."/>
            <person name="Ye M."/>
            <person name="Lei B."/>
            <person name="Liao W."/>
            <person name="Wang J."/>
            <person name="Ji L."/>
            <person name="Li Y."/>
            <person name="Guo B."/>
            <person name="Mustafa N.S."/>
            <person name="Li S."/>
            <person name="Yun Q."/>
            <person name="Keller S.R."/>
            <person name="Mao J."/>
            <person name="Zhang R."/>
            <person name="Strauss S.H."/>
        </authorList>
    </citation>
    <scope>NUCLEOTIDE SEQUENCE</scope>
    <source>
        <strain evidence="1">GM15</strain>
        <tissue evidence="1">Leaf</tissue>
    </source>
</reference>
<dbReference type="EMBL" id="JAAWWB010000006">
    <property type="protein sequence ID" value="KAG6780320.1"/>
    <property type="molecule type" value="Genomic_DNA"/>
</dbReference>
<proteinExistence type="predicted"/>
<keyword evidence="2" id="KW-1185">Reference proteome</keyword>